<dbReference type="GO" id="GO:0003954">
    <property type="term" value="F:NADH dehydrogenase activity"/>
    <property type="evidence" value="ECO:0007669"/>
    <property type="project" value="TreeGrafter"/>
</dbReference>
<proteinExistence type="predicted"/>
<dbReference type="Gene3D" id="1.20.5.2700">
    <property type="match status" value="2"/>
</dbReference>
<dbReference type="InterPro" id="IPR003945">
    <property type="entry name" value="NU5C-like"/>
</dbReference>
<reference evidence="9 10" key="1">
    <citation type="submission" date="2017-09" db="EMBL/GenBank/DDBJ databases">
        <title>Bloom of a denitrifying methanotroph, Candidatus Methylomirabilis limnetica, in a deep stratified lake.</title>
        <authorList>
            <person name="Graf J.S."/>
            <person name="Marchant H.K."/>
            <person name="Tienken D."/>
            <person name="Hach P.F."/>
            <person name="Brand A."/>
            <person name="Schubert C.J."/>
            <person name="Kuypers M.M."/>
            <person name="Milucka J."/>
        </authorList>
    </citation>
    <scope>NUCLEOTIDE SEQUENCE [LARGE SCALE GENOMIC DNA]</scope>
    <source>
        <strain evidence="9 10">Zug</strain>
    </source>
</reference>
<dbReference type="EMBL" id="NVQC01000009">
    <property type="protein sequence ID" value="PTL36991.1"/>
    <property type="molecule type" value="Genomic_DNA"/>
</dbReference>
<dbReference type="NCBIfam" id="TIGR01974">
    <property type="entry name" value="NDH_I_L"/>
    <property type="match status" value="1"/>
</dbReference>
<gene>
    <name evidence="9" type="ORF">CLG94_01620</name>
</gene>
<feature type="transmembrane region" description="Helical" evidence="6">
    <location>
        <begin position="176"/>
        <end position="192"/>
    </location>
</feature>
<dbReference type="RefSeq" id="WP_107561155.1">
    <property type="nucleotide sequence ID" value="NZ_NVQC01000009.1"/>
</dbReference>
<dbReference type="InterPro" id="IPR018393">
    <property type="entry name" value="NADHpl_OxRdtase_5_subgr"/>
</dbReference>
<keyword evidence="3 6" id="KW-1133">Transmembrane helix</keyword>
<comment type="subcellular location">
    <subcellularLocation>
        <location evidence="1">Endomembrane system</location>
        <topology evidence="1">Multi-pass membrane protein</topology>
    </subcellularLocation>
    <subcellularLocation>
        <location evidence="5">Membrane</location>
        <topology evidence="5">Multi-pass membrane protein</topology>
    </subcellularLocation>
</comment>
<feature type="transmembrane region" description="Helical" evidence="6">
    <location>
        <begin position="302"/>
        <end position="324"/>
    </location>
</feature>
<dbReference type="InterPro" id="IPR001516">
    <property type="entry name" value="Proton_antipo_N"/>
</dbReference>
<feature type="transmembrane region" description="Helical" evidence="6">
    <location>
        <begin position="277"/>
        <end position="295"/>
    </location>
</feature>
<dbReference type="Pfam" id="PF00361">
    <property type="entry name" value="Proton_antipo_M"/>
    <property type="match status" value="1"/>
</dbReference>
<feature type="transmembrane region" description="Helical" evidence="6">
    <location>
        <begin position="32"/>
        <end position="52"/>
    </location>
</feature>
<feature type="transmembrane region" description="Helical" evidence="6">
    <location>
        <begin position="204"/>
        <end position="223"/>
    </location>
</feature>
<feature type="transmembrane region" description="Helical" evidence="6">
    <location>
        <begin position="330"/>
        <end position="348"/>
    </location>
</feature>
<evidence type="ECO:0000256" key="1">
    <source>
        <dbReference type="ARBA" id="ARBA00004127"/>
    </source>
</evidence>
<evidence type="ECO:0000259" key="8">
    <source>
        <dbReference type="Pfam" id="PF00662"/>
    </source>
</evidence>
<feature type="transmembrane region" description="Helical" evidence="6">
    <location>
        <begin position="369"/>
        <end position="389"/>
    </location>
</feature>
<dbReference type="PANTHER" id="PTHR42829:SF2">
    <property type="entry name" value="NADH-UBIQUINONE OXIDOREDUCTASE CHAIN 5"/>
    <property type="match status" value="1"/>
</dbReference>
<accession>A0A2T4U0U4</accession>
<feature type="transmembrane region" description="Helical" evidence="6">
    <location>
        <begin position="452"/>
        <end position="472"/>
    </location>
</feature>
<feature type="transmembrane region" description="Helical" evidence="6">
    <location>
        <begin position="72"/>
        <end position="98"/>
    </location>
</feature>
<dbReference type="PRINTS" id="PR01435">
    <property type="entry name" value="NPOXDRDTASE5"/>
</dbReference>
<feature type="transmembrane region" description="Helical" evidence="6">
    <location>
        <begin position="530"/>
        <end position="551"/>
    </location>
</feature>
<name>A0A2T4U0U4_9BACT</name>
<evidence type="ECO:0000256" key="3">
    <source>
        <dbReference type="ARBA" id="ARBA00022989"/>
    </source>
</evidence>
<dbReference type="Proteomes" id="UP000241436">
    <property type="component" value="Unassembled WGS sequence"/>
</dbReference>
<feature type="transmembrane region" description="Helical" evidence="6">
    <location>
        <begin position="110"/>
        <end position="129"/>
    </location>
</feature>
<dbReference type="GO" id="GO:0015990">
    <property type="term" value="P:electron transport coupled proton transport"/>
    <property type="evidence" value="ECO:0007669"/>
    <property type="project" value="TreeGrafter"/>
</dbReference>
<feature type="domain" description="NADH-Ubiquinone oxidoreductase (complex I) chain 5 N-terminal" evidence="8">
    <location>
        <begin position="64"/>
        <end position="114"/>
    </location>
</feature>
<evidence type="ECO:0000259" key="7">
    <source>
        <dbReference type="Pfam" id="PF00361"/>
    </source>
</evidence>
<dbReference type="NCBIfam" id="NF005141">
    <property type="entry name" value="PRK06590.1"/>
    <property type="match status" value="1"/>
</dbReference>
<dbReference type="AlphaFoldDB" id="A0A2T4U0U4"/>
<keyword evidence="4 6" id="KW-0472">Membrane</keyword>
<evidence type="ECO:0000256" key="6">
    <source>
        <dbReference type="SAM" id="Phobius"/>
    </source>
</evidence>
<feature type="transmembrane region" description="Helical" evidence="6">
    <location>
        <begin position="6"/>
        <end position="25"/>
    </location>
</feature>
<dbReference type="OrthoDB" id="9811798at2"/>
<evidence type="ECO:0000313" key="9">
    <source>
        <dbReference type="EMBL" id="PTL36991.1"/>
    </source>
</evidence>
<dbReference type="PANTHER" id="PTHR42829">
    <property type="entry name" value="NADH-UBIQUINONE OXIDOREDUCTASE CHAIN 5"/>
    <property type="match status" value="1"/>
</dbReference>
<evidence type="ECO:0000256" key="5">
    <source>
        <dbReference type="RuleBase" id="RU000320"/>
    </source>
</evidence>
<dbReference type="PRINTS" id="PR01434">
    <property type="entry name" value="NADHDHGNASE5"/>
</dbReference>
<evidence type="ECO:0000313" key="10">
    <source>
        <dbReference type="Proteomes" id="UP000241436"/>
    </source>
</evidence>
<sequence length="678" mass="73208">MKLVALVPLLPLIGFLINGLFGAWIKDRAHLVAIPAAGLSCLVAFIVFFQTIGGATLDWDIYSWLEVGDLKVPIGILVDPLSTVMMLVVTFVGLLIHIYSIGYMHGDRSFARFFTYLNLFMFSMLVLVLANNYLLMFLGWEGVGLCSYLLIGFWYEKQSAADAGKKAFVVNRIGDAGFMIGLFFIWSTFGTVKYTEVFAAVDPALGAGIYTTITLLLFVGAMGKSAQLPLYVWLPDAMEGPTPVSALIHAATMVTAGVYMVARSNPLFNLAPFSLEVVAWVGALTAVFAATIALVQNDIKKVVAYSTISQLGYMFIGAGAGAYASSVFHLATHAFFKALLFLGAGSVIHSLHGEQDIRKMGGLWKAMPITAWTFLLASLANAGIFPLAGFWSKDEILFNAYVRGLTIPWLLGLIGAFLTAFYMFRLFFQVFTGHFRGDHHTAHHLHESPPNMAYPLLVLGVLSVIAGLALGFPPDHGLYHKFVAPIFEAAHGSEAAVGHGVGEAAEHAMEGGTGHAVAAAAGHAAGASELVMAAVSLAVALAGIGLAYLFYVKRPDIPAALADKLRGLYNLLLNKYWVDELYEAIFIDFGKRFCRFLWGFDSRVVDGVVNGSGWLTMRLSTISAWGDLKIVDGLVNAIADLIQGGSMTLRRLQTGAIQSYILAMALGILGMVVFYLFV</sequence>
<evidence type="ECO:0000256" key="2">
    <source>
        <dbReference type="ARBA" id="ARBA00022692"/>
    </source>
</evidence>
<dbReference type="GO" id="GO:0012505">
    <property type="term" value="C:endomembrane system"/>
    <property type="evidence" value="ECO:0007669"/>
    <property type="project" value="UniProtKB-SubCell"/>
</dbReference>
<evidence type="ECO:0000256" key="4">
    <source>
        <dbReference type="ARBA" id="ARBA00023136"/>
    </source>
</evidence>
<dbReference type="GO" id="GO:0042773">
    <property type="term" value="P:ATP synthesis coupled electron transport"/>
    <property type="evidence" value="ECO:0007669"/>
    <property type="project" value="InterPro"/>
</dbReference>
<feature type="domain" description="NADH:quinone oxidoreductase/Mrp antiporter transmembrane" evidence="7">
    <location>
        <begin position="130"/>
        <end position="419"/>
    </location>
</feature>
<dbReference type="Pfam" id="PF00662">
    <property type="entry name" value="Proton_antipo_N"/>
    <property type="match status" value="1"/>
</dbReference>
<feature type="transmembrane region" description="Helical" evidence="6">
    <location>
        <begin position="135"/>
        <end position="155"/>
    </location>
</feature>
<keyword evidence="2 5" id="KW-0812">Transmembrane</keyword>
<keyword evidence="10" id="KW-1185">Reference proteome</keyword>
<organism evidence="9 10">
    <name type="scientific">Candidatus Methylomirabilis limnetica</name>
    <dbReference type="NCBI Taxonomy" id="2033718"/>
    <lineage>
        <taxon>Bacteria</taxon>
        <taxon>Candidatus Methylomirabilota</taxon>
        <taxon>Candidatus Methylomirabilia</taxon>
        <taxon>Candidatus Methylomirabilales</taxon>
        <taxon>Candidatus Methylomirabilaceae</taxon>
        <taxon>Candidatus Methylomirabilis</taxon>
    </lineage>
</organism>
<feature type="transmembrane region" description="Helical" evidence="6">
    <location>
        <begin position="657"/>
        <end position="677"/>
    </location>
</feature>
<reference evidence="10" key="2">
    <citation type="journal article" date="2018" name="Environ. Microbiol.">
        <title>Bloom of a denitrifying methanotroph, 'Candidatus Methylomirabilis limnetica', in a deep stratified lake.</title>
        <authorList>
            <person name="Graf J.S."/>
            <person name="Mayr M.J."/>
            <person name="Marchant H.K."/>
            <person name="Tienken D."/>
            <person name="Hach P.F."/>
            <person name="Brand A."/>
            <person name="Schubert C.J."/>
            <person name="Kuypers M.M."/>
            <person name="Milucka J."/>
        </authorList>
    </citation>
    <scope>NUCLEOTIDE SEQUENCE [LARGE SCALE GENOMIC DNA]</scope>
    <source>
        <strain evidence="10">Zug</strain>
    </source>
</reference>
<feature type="transmembrane region" description="Helical" evidence="6">
    <location>
        <begin position="409"/>
        <end position="431"/>
    </location>
</feature>
<dbReference type="GO" id="GO:0008137">
    <property type="term" value="F:NADH dehydrogenase (ubiquinone) activity"/>
    <property type="evidence" value="ECO:0007669"/>
    <property type="project" value="InterPro"/>
</dbReference>
<comment type="caution">
    <text evidence="9">The sequence shown here is derived from an EMBL/GenBank/DDBJ whole genome shotgun (WGS) entry which is preliminary data.</text>
</comment>
<dbReference type="InterPro" id="IPR001750">
    <property type="entry name" value="ND/Mrp_TM"/>
</dbReference>
<dbReference type="GO" id="GO:0016020">
    <property type="term" value="C:membrane"/>
    <property type="evidence" value="ECO:0007669"/>
    <property type="project" value="UniProtKB-SubCell"/>
</dbReference>
<protein>
    <submittedName>
        <fullName evidence="9">NADH-quinone oxidoreductase subunit L</fullName>
    </submittedName>
</protein>
<feature type="transmembrane region" description="Helical" evidence="6">
    <location>
        <begin position="244"/>
        <end position="262"/>
    </location>
</feature>